<evidence type="ECO:0000256" key="1">
    <source>
        <dbReference type="SAM" id="MobiDB-lite"/>
    </source>
</evidence>
<feature type="non-terminal residue" evidence="2">
    <location>
        <position position="1"/>
    </location>
</feature>
<feature type="region of interest" description="Disordered" evidence="1">
    <location>
        <begin position="1"/>
        <end position="21"/>
    </location>
</feature>
<dbReference type="EMBL" id="CATQJL010000316">
    <property type="protein sequence ID" value="CAJ0606379.1"/>
    <property type="molecule type" value="Genomic_DNA"/>
</dbReference>
<comment type="caution">
    <text evidence="2">The sequence shown here is derived from an EMBL/GenBank/DDBJ whole genome shotgun (WGS) entry which is preliminary data.</text>
</comment>
<dbReference type="Proteomes" id="UP001176961">
    <property type="component" value="Unassembled WGS sequence"/>
</dbReference>
<dbReference type="PANTHER" id="PTHR34721:SF12">
    <property type="entry name" value="PROTEIN QUIVER"/>
    <property type="match status" value="1"/>
</dbReference>
<feature type="non-terminal residue" evidence="2">
    <location>
        <position position="181"/>
    </location>
</feature>
<gene>
    <name evidence="2" type="ORF">CYNAS_LOCUS18362</name>
</gene>
<name>A0AA36MB68_CYLNA</name>
<protein>
    <recommendedName>
        <fullName evidence="4">UPAR/Ly6 domain-containing protein</fullName>
    </recommendedName>
</protein>
<accession>A0AA36MB68</accession>
<organism evidence="2 3">
    <name type="scientific">Cylicocyclus nassatus</name>
    <name type="common">Nematode worm</name>
    <dbReference type="NCBI Taxonomy" id="53992"/>
    <lineage>
        <taxon>Eukaryota</taxon>
        <taxon>Metazoa</taxon>
        <taxon>Ecdysozoa</taxon>
        <taxon>Nematoda</taxon>
        <taxon>Chromadorea</taxon>
        <taxon>Rhabditida</taxon>
        <taxon>Rhabditina</taxon>
        <taxon>Rhabditomorpha</taxon>
        <taxon>Strongyloidea</taxon>
        <taxon>Strongylidae</taxon>
        <taxon>Cylicocyclus</taxon>
    </lineage>
</organism>
<reference evidence="2" key="1">
    <citation type="submission" date="2023-07" db="EMBL/GenBank/DDBJ databases">
        <authorList>
            <consortium name="CYATHOMIX"/>
        </authorList>
    </citation>
    <scope>NUCLEOTIDE SEQUENCE</scope>
    <source>
        <strain evidence="2">N/A</strain>
    </source>
</reference>
<dbReference type="SUPFAM" id="SSF57302">
    <property type="entry name" value="Snake toxin-like"/>
    <property type="match status" value="1"/>
</dbReference>
<feature type="region of interest" description="Disordered" evidence="1">
    <location>
        <begin position="129"/>
        <end position="158"/>
    </location>
</feature>
<proteinExistence type="predicted"/>
<dbReference type="AlphaFoldDB" id="A0AA36MB68"/>
<dbReference type="InterPro" id="IPR045860">
    <property type="entry name" value="Snake_toxin-like_sf"/>
</dbReference>
<keyword evidence="3" id="KW-1185">Reference proteome</keyword>
<dbReference type="CDD" id="cd00117">
    <property type="entry name" value="TFP"/>
    <property type="match status" value="1"/>
</dbReference>
<evidence type="ECO:0000313" key="2">
    <source>
        <dbReference type="EMBL" id="CAJ0606379.1"/>
    </source>
</evidence>
<evidence type="ECO:0000313" key="3">
    <source>
        <dbReference type="Proteomes" id="UP001176961"/>
    </source>
</evidence>
<sequence>SEEGQGTHHTGLVPGPIEPIQPTKRSLRCSVCVESGMTDPTADCSSNAPAVCPADHEYCLTKQTQNDDGSFTMEKHCASQSSLVSLTDTPDIKLGCATAVGGLVNYCVCQGDLCNQESLLAQAQVSGVRKPESAAKHKTPVIEPHPKAETPKSHQPAIDMPTVFLDNDEAPRVSTATASVP</sequence>
<evidence type="ECO:0008006" key="4">
    <source>
        <dbReference type="Google" id="ProtNLM"/>
    </source>
</evidence>
<dbReference type="PANTHER" id="PTHR34721">
    <property type="entry name" value="PROTEIN CBG09734"/>
    <property type="match status" value="1"/>
</dbReference>